<feature type="domain" description="SH3b" evidence="3">
    <location>
        <begin position="30"/>
        <end position="92"/>
    </location>
</feature>
<reference evidence="4" key="1">
    <citation type="journal article" date="2021" name="PeerJ">
        <title>Extensive microbial diversity within the chicken gut microbiome revealed by metagenomics and culture.</title>
        <authorList>
            <person name="Gilroy R."/>
            <person name="Ravi A."/>
            <person name="Getino M."/>
            <person name="Pursley I."/>
            <person name="Horton D.L."/>
            <person name="Alikhan N.F."/>
            <person name="Baker D."/>
            <person name="Gharbi K."/>
            <person name="Hall N."/>
            <person name="Watson M."/>
            <person name="Adriaenssens E.M."/>
            <person name="Foster-Nyarko E."/>
            <person name="Jarju S."/>
            <person name="Secka A."/>
            <person name="Antonio M."/>
            <person name="Oren A."/>
            <person name="Chaudhuri R.R."/>
            <person name="La Ragione R."/>
            <person name="Hildebrand F."/>
            <person name="Pallen M.J."/>
        </authorList>
    </citation>
    <scope>NUCLEOTIDE SEQUENCE</scope>
    <source>
        <strain evidence="4">ChiHejej3B27-2180</strain>
    </source>
</reference>
<dbReference type="PANTHER" id="PTHR30404">
    <property type="entry name" value="N-ACETYLMURAMOYL-L-ALANINE AMIDASE"/>
    <property type="match status" value="1"/>
</dbReference>
<dbReference type="EC" id="3.5.1.28" evidence="4"/>
<dbReference type="SUPFAM" id="SSF53187">
    <property type="entry name" value="Zn-dependent exopeptidases"/>
    <property type="match status" value="1"/>
</dbReference>
<gene>
    <name evidence="4" type="ORF">H9876_02070</name>
</gene>
<dbReference type="PROSITE" id="PS51781">
    <property type="entry name" value="SH3B"/>
    <property type="match status" value="1"/>
</dbReference>
<dbReference type="SMART" id="SM00287">
    <property type="entry name" value="SH3b"/>
    <property type="match status" value="1"/>
</dbReference>
<dbReference type="GO" id="GO:0030288">
    <property type="term" value="C:outer membrane-bounded periplasmic space"/>
    <property type="evidence" value="ECO:0007669"/>
    <property type="project" value="TreeGrafter"/>
</dbReference>
<sequence>MFNRKTPRSVWIAGIIVILTLGIVWGVTRQRTVVIKTGGINIRQGPGLDYNTIAQTQAKKRYHVLAERNDWYKIRLTDKQYGWVASWLVNRKKPLRNVTRLSEATIVIDAGHGGSDSGAEYHTDSKNPKYMEKTYTLQMANRVADELRLHGAHVIMTRDNDRYVGLRPRPALAESIHADAFISFHYDSSPSRNEASGVTTYYYHNGPSKKLARCLSHQYSNLPLTNKGIDFGDFLVIRDNTRPAVLCEMGYINTTKDFRQIRRLSYQLKVARDVTKGLKNYFAQQ</sequence>
<organism evidence="4 5">
    <name type="scientific">Candidatus Limosilactobacillus merdipullorum</name>
    <dbReference type="NCBI Taxonomy" id="2838653"/>
    <lineage>
        <taxon>Bacteria</taxon>
        <taxon>Bacillati</taxon>
        <taxon>Bacillota</taxon>
        <taxon>Bacilli</taxon>
        <taxon>Lactobacillales</taxon>
        <taxon>Lactobacillaceae</taxon>
        <taxon>Limosilactobacillus</taxon>
    </lineage>
</organism>
<name>A0A9D1QNM7_9LACO</name>
<dbReference type="PANTHER" id="PTHR30404:SF7">
    <property type="entry name" value="CELL WALL AMIDASE LYTH-RELATED"/>
    <property type="match status" value="1"/>
</dbReference>
<keyword evidence="1 4" id="KW-0378">Hydrolase</keyword>
<dbReference type="GO" id="GO:0008745">
    <property type="term" value="F:N-acetylmuramoyl-L-alanine amidase activity"/>
    <property type="evidence" value="ECO:0007669"/>
    <property type="project" value="UniProtKB-EC"/>
</dbReference>
<dbReference type="InterPro" id="IPR050695">
    <property type="entry name" value="N-acetylmuramoyl_amidase_3"/>
</dbReference>
<proteinExistence type="predicted"/>
<dbReference type="AlphaFoldDB" id="A0A9D1QNM7"/>
<dbReference type="CDD" id="cd02696">
    <property type="entry name" value="MurNAc-LAA"/>
    <property type="match status" value="1"/>
</dbReference>
<protein>
    <submittedName>
        <fullName evidence="4">N-acetylmuramoyl-L-alanine amidase</fullName>
        <ecNumber evidence="4">3.5.1.28</ecNumber>
    </submittedName>
</protein>
<dbReference type="GO" id="GO:0009253">
    <property type="term" value="P:peptidoglycan catabolic process"/>
    <property type="evidence" value="ECO:0007669"/>
    <property type="project" value="InterPro"/>
</dbReference>
<dbReference type="Pfam" id="PF01520">
    <property type="entry name" value="Amidase_3"/>
    <property type="match status" value="1"/>
</dbReference>
<dbReference type="Gene3D" id="2.30.30.40">
    <property type="entry name" value="SH3 Domains"/>
    <property type="match status" value="1"/>
</dbReference>
<evidence type="ECO:0000259" key="3">
    <source>
        <dbReference type="PROSITE" id="PS51781"/>
    </source>
</evidence>
<dbReference type="Pfam" id="PF08239">
    <property type="entry name" value="SH3_3"/>
    <property type="match status" value="1"/>
</dbReference>
<dbReference type="SMART" id="SM00646">
    <property type="entry name" value="Ami_3"/>
    <property type="match status" value="1"/>
</dbReference>
<evidence type="ECO:0000256" key="1">
    <source>
        <dbReference type="ARBA" id="ARBA00022801"/>
    </source>
</evidence>
<dbReference type="InterPro" id="IPR002508">
    <property type="entry name" value="MurNAc-LAA_cat"/>
</dbReference>
<reference evidence="4" key="2">
    <citation type="submission" date="2021-04" db="EMBL/GenBank/DDBJ databases">
        <authorList>
            <person name="Gilroy R."/>
        </authorList>
    </citation>
    <scope>NUCLEOTIDE SEQUENCE</scope>
    <source>
        <strain evidence="4">ChiHejej3B27-2180</strain>
    </source>
</reference>
<accession>A0A9D1QNM7</accession>
<keyword evidence="2" id="KW-0961">Cell wall biogenesis/degradation</keyword>
<dbReference type="InterPro" id="IPR003646">
    <property type="entry name" value="SH3-like_bac-type"/>
</dbReference>
<dbReference type="EMBL" id="DXGK01000039">
    <property type="protein sequence ID" value="HIW70158.1"/>
    <property type="molecule type" value="Genomic_DNA"/>
</dbReference>
<dbReference type="Gene3D" id="3.40.630.40">
    <property type="entry name" value="Zn-dependent exopeptidases"/>
    <property type="match status" value="1"/>
</dbReference>
<evidence type="ECO:0000313" key="4">
    <source>
        <dbReference type="EMBL" id="HIW70158.1"/>
    </source>
</evidence>
<evidence type="ECO:0000313" key="5">
    <source>
        <dbReference type="Proteomes" id="UP000886878"/>
    </source>
</evidence>
<comment type="caution">
    <text evidence="4">The sequence shown here is derived from an EMBL/GenBank/DDBJ whole genome shotgun (WGS) entry which is preliminary data.</text>
</comment>
<dbReference type="GO" id="GO:0071555">
    <property type="term" value="P:cell wall organization"/>
    <property type="evidence" value="ECO:0007669"/>
    <property type="project" value="UniProtKB-KW"/>
</dbReference>
<dbReference type="Proteomes" id="UP000886878">
    <property type="component" value="Unassembled WGS sequence"/>
</dbReference>
<evidence type="ECO:0000256" key="2">
    <source>
        <dbReference type="ARBA" id="ARBA00023316"/>
    </source>
</evidence>